<dbReference type="InterPro" id="IPR002104">
    <property type="entry name" value="Integrase_catalytic"/>
</dbReference>
<reference evidence="8" key="1">
    <citation type="submission" date="2016-01" db="EMBL/GenBank/DDBJ databases">
        <authorList>
            <person name="Peeters C."/>
        </authorList>
    </citation>
    <scope>NUCLEOTIDE SEQUENCE [LARGE SCALE GENOMIC DNA]</scope>
    <source>
        <strain evidence="8">LMG 22940</strain>
    </source>
</reference>
<evidence type="ECO:0000313" key="8">
    <source>
        <dbReference type="EMBL" id="SAL87827.1"/>
    </source>
</evidence>
<dbReference type="PANTHER" id="PTHR30349">
    <property type="entry name" value="PHAGE INTEGRASE-RELATED"/>
    <property type="match status" value="1"/>
</dbReference>
<evidence type="ECO:0000259" key="6">
    <source>
        <dbReference type="PROSITE" id="PS51898"/>
    </source>
</evidence>
<dbReference type="InterPro" id="IPR013762">
    <property type="entry name" value="Integrase-like_cat_sf"/>
</dbReference>
<evidence type="ECO:0000256" key="2">
    <source>
        <dbReference type="ARBA" id="ARBA00022908"/>
    </source>
</evidence>
<dbReference type="Proteomes" id="UP000054770">
    <property type="component" value="Unassembled WGS sequence"/>
</dbReference>
<name>A0A158L361_9BURK</name>
<dbReference type="InterPro" id="IPR004107">
    <property type="entry name" value="Integrase_SAM-like_N"/>
</dbReference>
<proteinExistence type="predicted"/>
<organism evidence="8 9">
    <name type="scientific">Caballeronia choica</name>
    <dbReference type="NCBI Taxonomy" id="326476"/>
    <lineage>
        <taxon>Bacteria</taxon>
        <taxon>Pseudomonadati</taxon>
        <taxon>Pseudomonadota</taxon>
        <taxon>Betaproteobacteria</taxon>
        <taxon>Burkholderiales</taxon>
        <taxon>Burkholderiaceae</taxon>
        <taxon>Caballeronia</taxon>
    </lineage>
</organism>
<keyword evidence="9" id="KW-1185">Reference proteome</keyword>
<dbReference type="GO" id="GO:0003677">
    <property type="term" value="F:DNA binding"/>
    <property type="evidence" value="ECO:0007669"/>
    <property type="project" value="UniProtKB-UniRule"/>
</dbReference>
<dbReference type="PANTHER" id="PTHR30349:SF81">
    <property type="entry name" value="TYROSINE RECOMBINASE XERC"/>
    <property type="match status" value="1"/>
</dbReference>
<evidence type="ECO:0000256" key="4">
    <source>
        <dbReference type="ARBA" id="ARBA00023172"/>
    </source>
</evidence>
<protein>
    <submittedName>
        <fullName evidence="8">Integrase domain-containing protein</fullName>
    </submittedName>
</protein>
<evidence type="ECO:0000256" key="3">
    <source>
        <dbReference type="ARBA" id="ARBA00023125"/>
    </source>
</evidence>
<accession>A0A158L361</accession>
<evidence type="ECO:0000259" key="7">
    <source>
        <dbReference type="PROSITE" id="PS51900"/>
    </source>
</evidence>
<dbReference type="SUPFAM" id="SSF56349">
    <property type="entry name" value="DNA breaking-rejoining enzymes"/>
    <property type="match status" value="1"/>
</dbReference>
<comment type="caution">
    <text evidence="8">The sequence shown here is derived from an EMBL/GenBank/DDBJ whole genome shotgun (WGS) entry which is preliminary data.</text>
</comment>
<sequence>MRSSYPNTLARTVRSFFSEYLTEQRGVSRHTVLSYRDTLILLLRFVATSQHHDPATLDLTAISPEAVLAFLNYLEQERHNKTSSRNVRLAAIHAFFRYVATHAPERMEQAQRILGIPFKRTRTGTIDYLEEDEIRAVLECIDRSTSHGRRNYALLSMLFNTGARAQEIVDLNACDLQLDTPPQVTLFGKGRKRRICPLWPQTAQVLKQFSEEAQLDMRSNTPLFRNQRGQRLTRFGLGYILSKCVQSAAVKCPSLAKKRLHPHSARHSTAMLLLKSGVALVDISHWLGHVSVNTTNRYASADLEMKRQAIARAGALANSVTPPRSWRCDTSVIEWLATL</sequence>
<dbReference type="InterPro" id="IPR011010">
    <property type="entry name" value="DNA_brk_join_enz"/>
</dbReference>
<dbReference type="Pfam" id="PF00589">
    <property type="entry name" value="Phage_integrase"/>
    <property type="match status" value="1"/>
</dbReference>
<keyword evidence="1" id="KW-0159">Chromosome partition</keyword>
<dbReference type="CDD" id="cd01182">
    <property type="entry name" value="INT_RitC_C_like"/>
    <property type="match status" value="1"/>
</dbReference>
<feature type="domain" description="Core-binding (CB)" evidence="7">
    <location>
        <begin position="7"/>
        <end position="100"/>
    </location>
</feature>
<dbReference type="EMBL" id="FCON02000328">
    <property type="protein sequence ID" value="SAL87827.1"/>
    <property type="molecule type" value="Genomic_DNA"/>
</dbReference>
<evidence type="ECO:0000256" key="5">
    <source>
        <dbReference type="PROSITE-ProRule" id="PRU01248"/>
    </source>
</evidence>
<dbReference type="GO" id="GO:0006310">
    <property type="term" value="P:DNA recombination"/>
    <property type="evidence" value="ECO:0007669"/>
    <property type="project" value="UniProtKB-KW"/>
</dbReference>
<dbReference type="InterPro" id="IPR010998">
    <property type="entry name" value="Integrase_recombinase_N"/>
</dbReference>
<dbReference type="PROSITE" id="PS51900">
    <property type="entry name" value="CB"/>
    <property type="match status" value="1"/>
</dbReference>
<gene>
    <name evidence="8" type="ORF">AWB68_08554</name>
</gene>
<dbReference type="PROSITE" id="PS51898">
    <property type="entry name" value="TYR_RECOMBINASE"/>
    <property type="match status" value="1"/>
</dbReference>
<dbReference type="AlphaFoldDB" id="A0A158L361"/>
<keyword evidence="4" id="KW-0233">DNA recombination</keyword>
<feature type="domain" description="Tyr recombinase" evidence="6">
    <location>
        <begin position="124"/>
        <end position="311"/>
    </location>
</feature>
<dbReference type="Gene3D" id="1.10.443.10">
    <property type="entry name" value="Intergrase catalytic core"/>
    <property type="match status" value="1"/>
</dbReference>
<dbReference type="GO" id="GO:0015074">
    <property type="term" value="P:DNA integration"/>
    <property type="evidence" value="ECO:0007669"/>
    <property type="project" value="UniProtKB-KW"/>
</dbReference>
<evidence type="ECO:0000313" key="9">
    <source>
        <dbReference type="Proteomes" id="UP000054770"/>
    </source>
</evidence>
<dbReference type="Pfam" id="PF02899">
    <property type="entry name" value="Phage_int_SAM_1"/>
    <property type="match status" value="1"/>
</dbReference>
<dbReference type="Gene3D" id="1.10.150.130">
    <property type="match status" value="1"/>
</dbReference>
<dbReference type="SUPFAM" id="SSF47823">
    <property type="entry name" value="lambda integrase-like, N-terminal domain"/>
    <property type="match status" value="1"/>
</dbReference>
<evidence type="ECO:0000256" key="1">
    <source>
        <dbReference type="ARBA" id="ARBA00022829"/>
    </source>
</evidence>
<dbReference type="InterPro" id="IPR050090">
    <property type="entry name" value="Tyrosine_recombinase_XerCD"/>
</dbReference>
<dbReference type="GO" id="GO:0007059">
    <property type="term" value="P:chromosome segregation"/>
    <property type="evidence" value="ECO:0007669"/>
    <property type="project" value="UniProtKB-KW"/>
</dbReference>
<dbReference type="OrthoDB" id="5415821at2"/>
<keyword evidence="3 5" id="KW-0238">DNA-binding</keyword>
<dbReference type="InterPro" id="IPR044068">
    <property type="entry name" value="CB"/>
</dbReference>
<keyword evidence="2" id="KW-0229">DNA integration</keyword>
<dbReference type="RefSeq" id="WP_087650237.1">
    <property type="nucleotide sequence ID" value="NZ_FCON02000328.1"/>
</dbReference>